<organism evidence="1 2">
    <name type="scientific">Claveliimonas bilis</name>
    <dbReference type="NCBI Taxonomy" id="3028070"/>
    <lineage>
        <taxon>Bacteria</taxon>
        <taxon>Bacillati</taxon>
        <taxon>Bacillota</taxon>
        <taxon>Clostridia</taxon>
        <taxon>Lachnospirales</taxon>
        <taxon>Lachnospiraceae</taxon>
        <taxon>Claveliimonas</taxon>
    </lineage>
</organism>
<evidence type="ECO:0000313" key="2">
    <source>
        <dbReference type="Proteomes" id="UP001305815"/>
    </source>
</evidence>
<dbReference type="InterPro" id="IPR038056">
    <property type="entry name" value="YjbR-like_sf"/>
</dbReference>
<name>A0ABM8I118_9FIRM</name>
<dbReference type="EMBL" id="AP027742">
    <property type="protein sequence ID" value="BDZ76118.1"/>
    <property type="molecule type" value="Genomic_DNA"/>
</dbReference>
<evidence type="ECO:0008006" key="3">
    <source>
        <dbReference type="Google" id="ProtNLM"/>
    </source>
</evidence>
<dbReference type="SUPFAM" id="SSF142906">
    <property type="entry name" value="YjbR-like"/>
    <property type="match status" value="1"/>
</dbReference>
<proteinExistence type="predicted"/>
<dbReference type="InterPro" id="IPR058532">
    <property type="entry name" value="YjbR/MT2646/Rv2570-like"/>
</dbReference>
<reference evidence="2" key="1">
    <citation type="journal article" date="2023" name="Int. J. Syst. Evol. Microbiol.">
        <title>Claveliimonas bilis gen. nov., sp. nov., deoxycholic acid-producing bacteria isolated from human faeces, and reclassification of Sellimonas monacensis Zenner et al. 2021 as Claveliimonas monacensis comb. nov.</title>
        <authorList>
            <person name="Hisatomi A."/>
            <person name="Kastawa N.W.E.P.G."/>
            <person name="Song I."/>
            <person name="Ohkuma M."/>
            <person name="Fukiya S."/>
            <person name="Sakamoto M."/>
        </authorList>
    </citation>
    <scope>NUCLEOTIDE SEQUENCE [LARGE SCALE GENOMIC DNA]</scope>
    <source>
        <strain evidence="2">12BBH14</strain>
    </source>
</reference>
<gene>
    <name evidence="1" type="ORF">Lac1_03010</name>
</gene>
<dbReference type="RefSeq" id="WP_316266068.1">
    <property type="nucleotide sequence ID" value="NZ_AP027742.1"/>
</dbReference>
<dbReference type="PANTHER" id="PTHR35145:SF1">
    <property type="entry name" value="CYTOPLASMIC PROTEIN"/>
    <property type="match status" value="1"/>
</dbReference>
<dbReference type="PANTHER" id="PTHR35145">
    <property type="entry name" value="CYTOPLASMIC PROTEIN-RELATED"/>
    <property type="match status" value="1"/>
</dbReference>
<accession>A0ABM8I118</accession>
<protein>
    <recommendedName>
        <fullName evidence="3">MmcQ/YjbR family DNA-binding protein</fullName>
    </recommendedName>
</protein>
<dbReference type="InterPro" id="IPR007351">
    <property type="entry name" value="YjbR"/>
</dbReference>
<sequence length="128" mass="15038">MERDELFCWVKEVYGTKPDYPWKDWNAVLRHSENQKWYAVILEVNTKKLRLPDERMTDVVNVKCDPALIGSLRNRTGYFPAYHMNKENWISILLDGSVPRDEIQKLITLSYELTSTGKNSKLSKRTSD</sequence>
<dbReference type="Gene3D" id="3.90.1150.30">
    <property type="match status" value="1"/>
</dbReference>
<dbReference type="Pfam" id="PF04237">
    <property type="entry name" value="YjbR"/>
    <property type="match status" value="1"/>
</dbReference>
<dbReference type="Proteomes" id="UP001305815">
    <property type="component" value="Chromosome"/>
</dbReference>
<evidence type="ECO:0000313" key="1">
    <source>
        <dbReference type="EMBL" id="BDZ76118.1"/>
    </source>
</evidence>
<keyword evidence="2" id="KW-1185">Reference proteome</keyword>